<evidence type="ECO:0000313" key="1">
    <source>
        <dbReference type="EMBL" id="KAK5778776.1"/>
    </source>
</evidence>
<dbReference type="PANTHER" id="PTHR28020:SF1">
    <property type="entry name" value="YAP1-BINDING PROTEIN 1-RELATED"/>
    <property type="match status" value="1"/>
</dbReference>
<dbReference type="EMBL" id="JAWIZZ010000051">
    <property type="protein sequence ID" value="KAK5778776.1"/>
    <property type="molecule type" value="Genomic_DNA"/>
</dbReference>
<gene>
    <name evidence="1" type="ORF">RI543_003699</name>
</gene>
<dbReference type="Pfam" id="PF08568">
    <property type="entry name" value="Kinetochor_Ybp2"/>
    <property type="match status" value="1"/>
</dbReference>
<protein>
    <submittedName>
        <fullName evidence="1">Uncharacterized protein</fullName>
    </submittedName>
</protein>
<keyword evidence="2" id="KW-1185">Reference proteome</keyword>
<evidence type="ECO:0000313" key="2">
    <source>
        <dbReference type="Proteomes" id="UP001306508"/>
    </source>
</evidence>
<sequence length="668" mass="77857">MIDLEEIKIDLLDAFQNGLDDPVSLVTLIEMYGDQLDKEGTLEDKQQFLEILDEQLKERRDVTFTISWDMPKQLIRWISGKNIKHYEVLKNNKIFSLIMKCFMSNALYGNPRELLISSCEILSKLSAEDETIQYLQVTKNDHEPTETEVINRANMDRYPGDFFVGLKLHLVYELISNSLKRIDTLYPSKYLKIVVTSFEDVISTNKRTMEDPSIILRRIYIFCKNYIPNDPPKQVELKDGTILEGVELQNIVDKEIEIQRNLLRYLCTFAIAEGLNGTTDRSEVQIYYKMSHQKVLPVPFYEQLLDTKFRFYDLALSFDVDLKEELINCINECKRIYKALPKIEDVPTLEAQRLISKGVIKLSLSYHIQRMSHDTNLPLYPQGIIVLSSLHYLVSKKHLYPDIPLNDTIYLFLRFVSLDIMSKIYSNSAVDGAIRYLIWICVNNNSCLDLRKQMSQLSPFILSAFLECFLIKVSLEKRAESKTIQFTLFTRLLVCAPESIAFQFITNVLSDFPYIEGKYLIIGILRHLFTTKFPKIKEVDDNGLYYSDQTKEKELVDKLSSMQISNTERKDVVVNNNDTKEKEDDTNMAINLTIQRMSELTNIIRDSIKKAKNVKKTDHEYKIVIVYLKFLSMMKPFWDKNLIKSLESDFKSITLEKNFESKLNSLMD</sequence>
<dbReference type="PANTHER" id="PTHR28020">
    <property type="entry name" value="YAP1-BINDING PROTEIN 1-RELATED"/>
    <property type="match status" value="1"/>
</dbReference>
<proteinExistence type="predicted"/>
<dbReference type="InterPro" id="IPR040347">
    <property type="entry name" value="YBP1/2"/>
</dbReference>
<reference evidence="2" key="1">
    <citation type="submission" date="2023-07" db="EMBL/GenBank/DDBJ databases">
        <title>A draft genome of Kazachstania heterogenica Y-27499.</title>
        <authorList>
            <person name="Donic C."/>
            <person name="Kralova J.S."/>
            <person name="Fidel L."/>
            <person name="Ben-Dor S."/>
            <person name="Jung S."/>
        </authorList>
    </citation>
    <scope>NUCLEOTIDE SEQUENCE [LARGE SCALE GENOMIC DNA]</scope>
    <source>
        <strain evidence="2">Y27499</strain>
    </source>
</reference>
<dbReference type="GO" id="GO:0005737">
    <property type="term" value="C:cytoplasm"/>
    <property type="evidence" value="ECO:0007669"/>
    <property type="project" value="TreeGrafter"/>
</dbReference>
<organism evidence="1 2">
    <name type="scientific">Arxiozyma heterogenica</name>
    <dbReference type="NCBI Taxonomy" id="278026"/>
    <lineage>
        <taxon>Eukaryota</taxon>
        <taxon>Fungi</taxon>
        <taxon>Dikarya</taxon>
        <taxon>Ascomycota</taxon>
        <taxon>Saccharomycotina</taxon>
        <taxon>Saccharomycetes</taxon>
        <taxon>Saccharomycetales</taxon>
        <taxon>Saccharomycetaceae</taxon>
        <taxon>Arxiozyma</taxon>
    </lineage>
</organism>
<dbReference type="GO" id="GO:0034599">
    <property type="term" value="P:cellular response to oxidative stress"/>
    <property type="evidence" value="ECO:0007669"/>
    <property type="project" value="InterPro"/>
</dbReference>
<comment type="caution">
    <text evidence="1">The sequence shown here is derived from an EMBL/GenBank/DDBJ whole genome shotgun (WGS) entry which is preliminary data.</text>
</comment>
<dbReference type="Proteomes" id="UP001306508">
    <property type="component" value="Unassembled WGS sequence"/>
</dbReference>
<dbReference type="InterPro" id="IPR013877">
    <property type="entry name" value="YAP-bd/ALF4/Glomulin"/>
</dbReference>
<accession>A0AAN7W0W8</accession>
<dbReference type="AlphaFoldDB" id="A0AAN7W0W8"/>
<name>A0AAN7W0W8_9SACH</name>